<dbReference type="InterPro" id="IPR046351">
    <property type="entry name" value="UTP4"/>
</dbReference>
<dbReference type="InterPro" id="IPR015943">
    <property type="entry name" value="WD40/YVTN_repeat-like_dom_sf"/>
</dbReference>
<evidence type="ECO:0000313" key="1">
    <source>
        <dbReference type="EMBL" id="CAE1235726.1"/>
    </source>
</evidence>
<evidence type="ECO:0000313" key="2">
    <source>
        <dbReference type="Proteomes" id="UP000597762"/>
    </source>
</evidence>
<dbReference type="PANTHER" id="PTHR44163:SF1">
    <property type="entry name" value="U3 SMALL NUCLEOLAR RNA-ASSOCIATED PROTEIN 4 HOMOLOG"/>
    <property type="match status" value="1"/>
</dbReference>
<dbReference type="InterPro" id="IPR036322">
    <property type="entry name" value="WD40_repeat_dom_sf"/>
</dbReference>
<sequence length="425" mass="46913">MTVVSGDSHGRITFWDSKFGTELQCIWTHKADVLCLAVNRDENLVVGSGVDASIVYITNMNSDSAPHHKRAKGKHGGIVSGKSHDMWTRSSVLHFHFHDIRDALFVGNQLVLGSMDTNLTVVTSPTRFMKISGLPHKQLVHTAKDANVLLLQYPTYLEVWKLGHSSVERVGTEKEILPLDSHPVKQIQIASKNNKAIVCSTISNNAKLLAYSTVDQSRIYCIKLPADQSKSEKPSVERLADFSNELPPAHQMIFTPDGTKFILATDVGTLQIHNFKQNEVTCINPAKGITDSIHLLEVSSDGQYVATGNGSGEVHVFATMSGEHVTTVPVRKYLPTAISFHPNKPVLFLAYSDLEPFPDRSIKYKRFGVQGPQSELHAFHITGKFKFILGLKALSDGQLVLVERTPKAIKDDLPPVLKMKKFGSS</sequence>
<protein>
    <submittedName>
        <fullName evidence="1">UTP4</fullName>
    </submittedName>
</protein>
<accession>A0A812BPQ8</accession>
<gene>
    <name evidence="1" type="ORF">SPHA_19884</name>
</gene>
<dbReference type="EMBL" id="CAHIKZ030000724">
    <property type="protein sequence ID" value="CAE1235726.1"/>
    <property type="molecule type" value="Genomic_DNA"/>
</dbReference>
<comment type="caution">
    <text evidence="1">The sequence shown here is derived from an EMBL/GenBank/DDBJ whole genome shotgun (WGS) entry which is preliminary data.</text>
</comment>
<dbReference type="PANTHER" id="PTHR44163">
    <property type="entry name" value="U3 SMALL NUCLEOLAR RNA-ASSOCIATED PROTEIN 4 HOMOLOG"/>
    <property type="match status" value="1"/>
</dbReference>
<organism evidence="1 2">
    <name type="scientific">Acanthosepion pharaonis</name>
    <name type="common">Pharaoh cuttlefish</name>
    <name type="synonym">Sepia pharaonis</name>
    <dbReference type="NCBI Taxonomy" id="158019"/>
    <lineage>
        <taxon>Eukaryota</taxon>
        <taxon>Metazoa</taxon>
        <taxon>Spiralia</taxon>
        <taxon>Lophotrochozoa</taxon>
        <taxon>Mollusca</taxon>
        <taxon>Cephalopoda</taxon>
        <taxon>Coleoidea</taxon>
        <taxon>Decapodiformes</taxon>
        <taxon>Sepiida</taxon>
        <taxon>Sepiina</taxon>
        <taxon>Sepiidae</taxon>
        <taxon>Acanthosepion</taxon>
    </lineage>
</organism>
<name>A0A812BPQ8_ACAPH</name>
<dbReference type="SMART" id="SM00320">
    <property type="entry name" value="WD40"/>
    <property type="match status" value="2"/>
</dbReference>
<dbReference type="AlphaFoldDB" id="A0A812BPQ8"/>
<dbReference type="SUPFAM" id="SSF50978">
    <property type="entry name" value="WD40 repeat-like"/>
    <property type="match status" value="1"/>
</dbReference>
<dbReference type="Proteomes" id="UP000597762">
    <property type="component" value="Unassembled WGS sequence"/>
</dbReference>
<proteinExistence type="predicted"/>
<dbReference type="GO" id="GO:0034455">
    <property type="term" value="C:t-UTP complex"/>
    <property type="evidence" value="ECO:0007669"/>
    <property type="project" value="TreeGrafter"/>
</dbReference>
<dbReference type="GO" id="GO:0003723">
    <property type="term" value="F:RNA binding"/>
    <property type="evidence" value="ECO:0007669"/>
    <property type="project" value="TreeGrafter"/>
</dbReference>
<dbReference type="GO" id="GO:0000462">
    <property type="term" value="P:maturation of SSU-rRNA from tricistronic rRNA transcript (SSU-rRNA, 5.8S rRNA, LSU-rRNA)"/>
    <property type="evidence" value="ECO:0007669"/>
    <property type="project" value="InterPro"/>
</dbReference>
<dbReference type="InterPro" id="IPR001680">
    <property type="entry name" value="WD40_rpt"/>
</dbReference>
<dbReference type="OrthoDB" id="8883818at2759"/>
<dbReference type="GO" id="GO:0030686">
    <property type="term" value="C:90S preribosome"/>
    <property type="evidence" value="ECO:0007669"/>
    <property type="project" value="InterPro"/>
</dbReference>
<keyword evidence="2" id="KW-1185">Reference proteome</keyword>
<dbReference type="GO" id="GO:0032040">
    <property type="term" value="C:small-subunit processome"/>
    <property type="evidence" value="ECO:0007669"/>
    <property type="project" value="TreeGrafter"/>
</dbReference>
<dbReference type="Gene3D" id="2.130.10.10">
    <property type="entry name" value="YVTN repeat-like/Quinoprotein amine dehydrogenase"/>
    <property type="match status" value="1"/>
</dbReference>
<reference evidence="1" key="1">
    <citation type="submission" date="2021-01" db="EMBL/GenBank/DDBJ databases">
        <authorList>
            <person name="Li R."/>
            <person name="Bekaert M."/>
        </authorList>
    </citation>
    <scope>NUCLEOTIDE SEQUENCE</scope>
    <source>
        <strain evidence="1">Farmed</strain>
    </source>
</reference>